<organism evidence="5 6">
    <name type="scientific">Cryomyces antarcticus</name>
    <dbReference type="NCBI Taxonomy" id="329879"/>
    <lineage>
        <taxon>Eukaryota</taxon>
        <taxon>Fungi</taxon>
        <taxon>Dikarya</taxon>
        <taxon>Ascomycota</taxon>
        <taxon>Pezizomycotina</taxon>
        <taxon>Dothideomycetes</taxon>
        <taxon>Dothideomycetes incertae sedis</taxon>
        <taxon>Cryomyces</taxon>
    </lineage>
</organism>
<keyword evidence="2" id="KW-0233">DNA recombination</keyword>
<dbReference type="PANTHER" id="PTHR15938">
    <property type="entry name" value="TBP-1 INTERACTING PROTEIN"/>
    <property type="match status" value="1"/>
</dbReference>
<dbReference type="PANTHER" id="PTHR15938:SF0">
    <property type="entry name" value="HOMOLOGOUS-PAIRING PROTEIN 2 HOMOLOG"/>
    <property type="match status" value="1"/>
</dbReference>
<name>A0ABR0LN49_9PEZI</name>
<dbReference type="Proteomes" id="UP001357485">
    <property type="component" value="Unassembled WGS sequence"/>
</dbReference>
<evidence type="ECO:0000256" key="1">
    <source>
        <dbReference type="ARBA" id="ARBA00004123"/>
    </source>
</evidence>
<dbReference type="EMBL" id="JAVRRA010016988">
    <property type="protein sequence ID" value="KAK5200929.1"/>
    <property type="molecule type" value="Genomic_DNA"/>
</dbReference>
<comment type="subcellular location">
    <subcellularLocation>
        <location evidence="1">Nucleus</location>
    </subcellularLocation>
</comment>
<evidence type="ECO:0000256" key="4">
    <source>
        <dbReference type="ARBA" id="ARBA00023254"/>
    </source>
</evidence>
<keyword evidence="6" id="KW-1185">Reference proteome</keyword>
<evidence type="ECO:0000313" key="6">
    <source>
        <dbReference type="Proteomes" id="UP001357485"/>
    </source>
</evidence>
<sequence length="145" mass="15698">NPSDAATPEDLAATDASIARLRDSTTTLRTTEKALRASLAAMNATLSTSDLRVAVQALEAEKEATLARLLSLRSGSIKPVSAEERAGVEKEWKTWEKREKVRAAIGREMWGMVCEALPEGVVQSEVKVCGTTLRLLSVCSVRERA</sequence>
<comment type="caution">
    <text evidence="5">The sequence shown here is derived from an EMBL/GenBank/DDBJ whole genome shotgun (WGS) entry which is preliminary data.</text>
</comment>
<reference evidence="5 6" key="1">
    <citation type="submission" date="2023-08" db="EMBL/GenBank/DDBJ databases">
        <title>Black Yeasts Isolated from many extreme environments.</title>
        <authorList>
            <person name="Coleine C."/>
            <person name="Stajich J.E."/>
            <person name="Selbmann L."/>
        </authorList>
    </citation>
    <scope>NUCLEOTIDE SEQUENCE [LARGE SCALE GENOMIC DNA]</scope>
    <source>
        <strain evidence="5 6">CCFEE 536</strain>
    </source>
</reference>
<gene>
    <name evidence="5" type="ORF">LTR16_004383</name>
</gene>
<feature type="non-terminal residue" evidence="5">
    <location>
        <position position="1"/>
    </location>
</feature>
<keyword evidence="3" id="KW-0539">Nucleus</keyword>
<evidence type="ECO:0000256" key="3">
    <source>
        <dbReference type="ARBA" id="ARBA00023242"/>
    </source>
</evidence>
<proteinExistence type="predicted"/>
<evidence type="ECO:0000313" key="5">
    <source>
        <dbReference type="EMBL" id="KAK5200929.1"/>
    </source>
</evidence>
<keyword evidence="4" id="KW-0469">Meiosis</keyword>
<evidence type="ECO:0008006" key="7">
    <source>
        <dbReference type="Google" id="ProtNLM"/>
    </source>
</evidence>
<evidence type="ECO:0000256" key="2">
    <source>
        <dbReference type="ARBA" id="ARBA00023172"/>
    </source>
</evidence>
<accession>A0ABR0LN49</accession>
<protein>
    <recommendedName>
        <fullName evidence="7">Centromere protein H C-terminal domain-containing protein</fullName>
    </recommendedName>
</protein>